<sequence>MSDAKPGHEAELRARLRRSSDGDTPRARCNRDPDLTGAASLLLGPHNHSDVDPGGLARDRERALFVVLDLGASLSFDLDPHAVGIHAPVVRNLEGLARLVGRSEDAAILARVGVEARQGGRVRERLCLERDGGFCGASGRAHERSVAVFPENVACPTGAERRLGRDHGDHWHRDRPVQGDFDDVRHSEVLAFGPAQRHDQCQRRLVK</sequence>
<keyword evidence="3" id="KW-1185">Reference proteome</keyword>
<evidence type="ECO:0000313" key="2">
    <source>
        <dbReference type="EMBL" id="TNY19768.1"/>
    </source>
</evidence>
<evidence type="ECO:0000256" key="1">
    <source>
        <dbReference type="SAM" id="MobiDB-lite"/>
    </source>
</evidence>
<name>A0A5C5FSB6_9BASI</name>
<feature type="region of interest" description="Disordered" evidence="1">
    <location>
        <begin position="159"/>
        <end position="179"/>
    </location>
</feature>
<gene>
    <name evidence="2" type="ORF">DMC30DRAFT_399480</name>
</gene>
<feature type="region of interest" description="Disordered" evidence="1">
    <location>
        <begin position="1"/>
        <end position="55"/>
    </location>
</feature>
<dbReference type="Proteomes" id="UP000311382">
    <property type="component" value="Unassembled WGS sequence"/>
</dbReference>
<evidence type="ECO:0000313" key="3">
    <source>
        <dbReference type="Proteomes" id="UP000311382"/>
    </source>
</evidence>
<comment type="caution">
    <text evidence="2">The sequence shown here is derived from an EMBL/GenBank/DDBJ whole genome shotgun (WGS) entry which is preliminary data.</text>
</comment>
<accession>A0A5C5FSB6</accession>
<organism evidence="2 3">
    <name type="scientific">Rhodotorula diobovata</name>
    <dbReference type="NCBI Taxonomy" id="5288"/>
    <lineage>
        <taxon>Eukaryota</taxon>
        <taxon>Fungi</taxon>
        <taxon>Dikarya</taxon>
        <taxon>Basidiomycota</taxon>
        <taxon>Pucciniomycotina</taxon>
        <taxon>Microbotryomycetes</taxon>
        <taxon>Sporidiobolales</taxon>
        <taxon>Sporidiobolaceae</taxon>
        <taxon>Rhodotorula</taxon>
    </lineage>
</organism>
<dbReference type="EMBL" id="SOZI01000085">
    <property type="protein sequence ID" value="TNY19768.1"/>
    <property type="molecule type" value="Genomic_DNA"/>
</dbReference>
<feature type="compositionally biased region" description="Basic and acidic residues" evidence="1">
    <location>
        <begin position="1"/>
        <end position="34"/>
    </location>
</feature>
<protein>
    <submittedName>
        <fullName evidence="2">Uncharacterized protein</fullName>
    </submittedName>
</protein>
<dbReference type="AlphaFoldDB" id="A0A5C5FSB6"/>
<proteinExistence type="predicted"/>
<reference evidence="2 3" key="1">
    <citation type="submission" date="2019-03" db="EMBL/GenBank/DDBJ databases">
        <title>Rhodosporidium diobovatum UCD-FST 08-225 genome sequencing, assembly, and annotation.</title>
        <authorList>
            <person name="Fakankun I.U."/>
            <person name="Fristensky B."/>
            <person name="Levin D.B."/>
        </authorList>
    </citation>
    <scope>NUCLEOTIDE SEQUENCE [LARGE SCALE GENOMIC DNA]</scope>
    <source>
        <strain evidence="2 3">UCD-FST 08-225</strain>
    </source>
</reference>